<evidence type="ECO:0000256" key="7">
    <source>
        <dbReference type="HAMAP-Rule" id="MF_00503"/>
    </source>
</evidence>
<dbReference type="Gene3D" id="3.40.5.10">
    <property type="entry name" value="Ribosomal protein L9, N-terminal domain"/>
    <property type="match status" value="1"/>
</dbReference>
<keyword evidence="4 7" id="KW-0689">Ribosomal protein</keyword>
<dbReference type="EMBL" id="JANWOI010000003">
    <property type="protein sequence ID" value="MDA5194342.1"/>
    <property type="molecule type" value="Genomic_DNA"/>
</dbReference>
<evidence type="ECO:0000256" key="2">
    <source>
        <dbReference type="ARBA" id="ARBA00022730"/>
    </source>
</evidence>
<comment type="function">
    <text evidence="7">Binds to the 23S rRNA.</text>
</comment>
<dbReference type="Pfam" id="PF03948">
    <property type="entry name" value="Ribosomal_L9_C"/>
    <property type="match status" value="1"/>
</dbReference>
<dbReference type="GO" id="GO:1990904">
    <property type="term" value="C:ribonucleoprotein complex"/>
    <property type="evidence" value="ECO:0007669"/>
    <property type="project" value="UniProtKB-KW"/>
</dbReference>
<dbReference type="NCBIfam" id="TIGR00158">
    <property type="entry name" value="L9"/>
    <property type="match status" value="1"/>
</dbReference>
<dbReference type="PROSITE" id="PS00651">
    <property type="entry name" value="RIBOSOMAL_L9"/>
    <property type="match status" value="1"/>
</dbReference>
<sequence length="186" mass="20044">MQIILLERVEKLGQMGDVVTVKDGFARNFLLPRKKALRATVANLKRFESQRQDIEAHNLERRSDAQAAAEKIEGASVTLIRQAGEVGQLFGSVSARDIAAALTASGFKVDYHQVVLSRPIKSVGIHGVTVQLHPEVSVAVSVNVARSEAEAVNQAAGVEAPVKEEVGNFFENEGLAPSNFEDGVEL</sequence>
<dbReference type="GO" id="GO:0003735">
    <property type="term" value="F:structural constituent of ribosome"/>
    <property type="evidence" value="ECO:0007669"/>
    <property type="project" value="InterPro"/>
</dbReference>
<dbReference type="InterPro" id="IPR020069">
    <property type="entry name" value="Ribosomal_bL9_C"/>
</dbReference>
<name>A0A9X3Z7M9_9PROT</name>
<comment type="caution">
    <text evidence="9">The sequence shown here is derived from an EMBL/GenBank/DDBJ whole genome shotgun (WGS) entry which is preliminary data.</text>
</comment>
<protein>
    <recommendedName>
        <fullName evidence="6 7">Large ribosomal subunit protein bL9</fullName>
    </recommendedName>
</protein>
<keyword evidence="3 7" id="KW-0694">RNA-binding</keyword>
<keyword evidence="5 7" id="KW-0687">Ribonucleoprotein</keyword>
<evidence type="ECO:0000256" key="5">
    <source>
        <dbReference type="ARBA" id="ARBA00023274"/>
    </source>
</evidence>
<dbReference type="InterPro" id="IPR000244">
    <property type="entry name" value="Ribosomal_bL9"/>
</dbReference>
<dbReference type="HAMAP" id="MF_00503">
    <property type="entry name" value="Ribosomal_bL9"/>
    <property type="match status" value="1"/>
</dbReference>
<dbReference type="GO" id="GO:0019843">
    <property type="term" value="F:rRNA binding"/>
    <property type="evidence" value="ECO:0007669"/>
    <property type="project" value="UniProtKB-UniRule"/>
</dbReference>
<evidence type="ECO:0000256" key="1">
    <source>
        <dbReference type="ARBA" id="ARBA00010605"/>
    </source>
</evidence>
<dbReference type="SUPFAM" id="SSF55658">
    <property type="entry name" value="L9 N-domain-like"/>
    <property type="match status" value="1"/>
</dbReference>
<reference evidence="9" key="1">
    <citation type="submission" date="2022-08" db="EMBL/GenBank/DDBJ databases">
        <authorList>
            <person name="Vandamme P."/>
            <person name="Hettiarachchi A."/>
            <person name="Peeters C."/>
            <person name="Cnockaert M."/>
            <person name="Carlier A."/>
        </authorList>
    </citation>
    <scope>NUCLEOTIDE SEQUENCE</scope>
    <source>
        <strain evidence="9">LMG 31809</strain>
    </source>
</reference>
<organism evidence="9 10">
    <name type="scientific">Govanella unica</name>
    <dbReference type="NCBI Taxonomy" id="2975056"/>
    <lineage>
        <taxon>Bacteria</taxon>
        <taxon>Pseudomonadati</taxon>
        <taxon>Pseudomonadota</taxon>
        <taxon>Alphaproteobacteria</taxon>
        <taxon>Emcibacterales</taxon>
        <taxon>Govanellaceae</taxon>
        <taxon>Govanella</taxon>
    </lineage>
</organism>
<keyword evidence="2 7" id="KW-0699">rRNA-binding</keyword>
<evidence type="ECO:0000313" key="10">
    <source>
        <dbReference type="Proteomes" id="UP001141619"/>
    </source>
</evidence>
<evidence type="ECO:0000259" key="8">
    <source>
        <dbReference type="PROSITE" id="PS00651"/>
    </source>
</evidence>
<evidence type="ECO:0000256" key="4">
    <source>
        <dbReference type="ARBA" id="ARBA00022980"/>
    </source>
</evidence>
<dbReference type="RefSeq" id="WP_274944046.1">
    <property type="nucleotide sequence ID" value="NZ_JANWOI010000003.1"/>
</dbReference>
<dbReference type="PANTHER" id="PTHR21368">
    <property type="entry name" value="50S RIBOSOMAL PROTEIN L9"/>
    <property type="match status" value="1"/>
</dbReference>
<proteinExistence type="inferred from homology"/>
<accession>A0A9X3Z7M9</accession>
<gene>
    <name evidence="7 9" type="primary">rplI</name>
    <name evidence="9" type="ORF">NYP16_10310</name>
</gene>
<dbReference type="AlphaFoldDB" id="A0A9X3Z7M9"/>
<evidence type="ECO:0000313" key="9">
    <source>
        <dbReference type="EMBL" id="MDA5194342.1"/>
    </source>
</evidence>
<evidence type="ECO:0000256" key="3">
    <source>
        <dbReference type="ARBA" id="ARBA00022884"/>
    </source>
</evidence>
<dbReference type="InterPro" id="IPR009027">
    <property type="entry name" value="Ribosomal_bL9/RNase_H1_N"/>
</dbReference>
<dbReference type="GO" id="GO:0006412">
    <property type="term" value="P:translation"/>
    <property type="evidence" value="ECO:0007669"/>
    <property type="project" value="UniProtKB-UniRule"/>
</dbReference>
<dbReference type="InterPro" id="IPR036791">
    <property type="entry name" value="Ribosomal_bL9_C_sf"/>
</dbReference>
<dbReference type="SUPFAM" id="SSF55653">
    <property type="entry name" value="Ribosomal protein L9 C-domain"/>
    <property type="match status" value="1"/>
</dbReference>
<evidence type="ECO:0000256" key="6">
    <source>
        <dbReference type="ARBA" id="ARBA00035292"/>
    </source>
</evidence>
<feature type="domain" description="Ribosomal protein L9" evidence="8">
    <location>
        <begin position="13"/>
        <end position="40"/>
    </location>
</feature>
<reference evidence="9" key="2">
    <citation type="journal article" date="2023" name="Syst. Appl. Microbiol.">
        <title>Govania unica gen. nov., sp. nov., a rare biosphere bacterium that represents a novel family in the class Alphaproteobacteria.</title>
        <authorList>
            <person name="Vandamme P."/>
            <person name="Peeters C."/>
            <person name="Hettiarachchi A."/>
            <person name="Cnockaert M."/>
            <person name="Carlier A."/>
        </authorList>
    </citation>
    <scope>NUCLEOTIDE SEQUENCE</scope>
    <source>
        <strain evidence="9">LMG 31809</strain>
    </source>
</reference>
<dbReference type="Proteomes" id="UP001141619">
    <property type="component" value="Unassembled WGS sequence"/>
</dbReference>
<keyword evidence="10" id="KW-1185">Reference proteome</keyword>
<dbReference type="GO" id="GO:0005840">
    <property type="term" value="C:ribosome"/>
    <property type="evidence" value="ECO:0007669"/>
    <property type="project" value="UniProtKB-KW"/>
</dbReference>
<dbReference type="Pfam" id="PF01281">
    <property type="entry name" value="Ribosomal_L9_N"/>
    <property type="match status" value="1"/>
</dbReference>
<comment type="similarity">
    <text evidence="1 7">Belongs to the bacterial ribosomal protein bL9 family.</text>
</comment>
<dbReference type="InterPro" id="IPR020594">
    <property type="entry name" value="Ribosomal_bL9_bac/chp"/>
</dbReference>
<dbReference type="Gene3D" id="3.10.430.100">
    <property type="entry name" value="Ribosomal protein L9, C-terminal domain"/>
    <property type="match status" value="1"/>
</dbReference>
<dbReference type="InterPro" id="IPR036935">
    <property type="entry name" value="Ribosomal_bL9_N_sf"/>
</dbReference>
<dbReference type="InterPro" id="IPR020070">
    <property type="entry name" value="Ribosomal_bL9_N"/>
</dbReference>